<evidence type="ECO:0000313" key="1">
    <source>
        <dbReference type="EMBL" id="KAK7029477.1"/>
    </source>
</evidence>
<sequence>MSIIFLELAPTCEDLLLITKICQGWRILALSDPLLWRFVDMTRHHLAKLWIQRSQNAPLHIRLIQPTDAEMVRLVIPLTSRIASLELSLISHADPLVAALVEMLAQPVPLLRSLDVRCMEHNGVSCVQCSLPTAFLGSGDTSMPVLAHVKLRLPIVSVGWTSSLRFTLSTVLYLDIESCQRDDSRVPPVKDLLEALNSAPLLKVLHLGSCLRKNDQSNSRRMFSLASLIELSVAGTTTTSCSNFLKHISTPQLMSITLSCDQMGLDWVDDADINIKDFDALLCSIPPQILSHQLSRLKIVTLSGNWFSRLSLTGWFHHAMPFTGPVLAVQNTFGNRTLNPMDLTPLLCMAISQLDCSQLRWVCIETTAACSLDTTRLLNVLRTSSPESRIEELQIVGGCANQIVGALADPDERGGVILRHLKYLHIYDVDIRSTGCYSLLLLALDRRLSCGTQLEKLILGPGCHLDKECRRKLQKYTAVTTYQVDNLLSY</sequence>
<keyword evidence="2" id="KW-1185">Reference proteome</keyword>
<comment type="caution">
    <text evidence="1">The sequence shown here is derived from an EMBL/GenBank/DDBJ whole genome shotgun (WGS) entry which is preliminary data.</text>
</comment>
<dbReference type="AlphaFoldDB" id="A0AAW0BTR7"/>
<accession>A0AAW0BTR7</accession>
<dbReference type="Proteomes" id="UP001383192">
    <property type="component" value="Unassembled WGS sequence"/>
</dbReference>
<protein>
    <recommendedName>
        <fullName evidence="3">F-box domain-containing protein</fullName>
    </recommendedName>
</protein>
<organism evidence="1 2">
    <name type="scientific">Paramarasmius palmivorus</name>
    <dbReference type="NCBI Taxonomy" id="297713"/>
    <lineage>
        <taxon>Eukaryota</taxon>
        <taxon>Fungi</taxon>
        <taxon>Dikarya</taxon>
        <taxon>Basidiomycota</taxon>
        <taxon>Agaricomycotina</taxon>
        <taxon>Agaricomycetes</taxon>
        <taxon>Agaricomycetidae</taxon>
        <taxon>Agaricales</taxon>
        <taxon>Marasmiineae</taxon>
        <taxon>Marasmiaceae</taxon>
        <taxon>Paramarasmius</taxon>
    </lineage>
</organism>
<gene>
    <name evidence="1" type="ORF">VNI00_014510</name>
</gene>
<dbReference type="EMBL" id="JAYKXP010000082">
    <property type="protein sequence ID" value="KAK7029477.1"/>
    <property type="molecule type" value="Genomic_DNA"/>
</dbReference>
<reference evidence="1 2" key="1">
    <citation type="submission" date="2024-01" db="EMBL/GenBank/DDBJ databases">
        <title>A draft genome for a cacao thread blight-causing isolate of Paramarasmius palmivorus.</title>
        <authorList>
            <person name="Baruah I.K."/>
            <person name="Bukari Y."/>
            <person name="Amoako-Attah I."/>
            <person name="Meinhardt L.W."/>
            <person name="Bailey B.A."/>
            <person name="Cohen S.P."/>
        </authorList>
    </citation>
    <scope>NUCLEOTIDE SEQUENCE [LARGE SCALE GENOMIC DNA]</scope>
    <source>
        <strain evidence="1 2">GH-12</strain>
    </source>
</reference>
<proteinExistence type="predicted"/>
<evidence type="ECO:0000313" key="2">
    <source>
        <dbReference type="Proteomes" id="UP001383192"/>
    </source>
</evidence>
<dbReference type="SUPFAM" id="SSF52047">
    <property type="entry name" value="RNI-like"/>
    <property type="match status" value="1"/>
</dbReference>
<name>A0AAW0BTR7_9AGAR</name>
<evidence type="ECO:0008006" key="3">
    <source>
        <dbReference type="Google" id="ProtNLM"/>
    </source>
</evidence>